<name>A0A383A542_9ZZZZ</name>
<accession>A0A383A542</accession>
<organism evidence="1">
    <name type="scientific">marine metagenome</name>
    <dbReference type="NCBI Taxonomy" id="408172"/>
    <lineage>
        <taxon>unclassified sequences</taxon>
        <taxon>metagenomes</taxon>
        <taxon>ecological metagenomes</taxon>
    </lineage>
</organism>
<dbReference type="AlphaFoldDB" id="A0A383A542"/>
<evidence type="ECO:0000313" key="1">
    <source>
        <dbReference type="EMBL" id="SVE02814.1"/>
    </source>
</evidence>
<reference evidence="1" key="1">
    <citation type="submission" date="2018-05" db="EMBL/GenBank/DDBJ databases">
        <authorList>
            <person name="Lanie J.A."/>
            <person name="Ng W.-L."/>
            <person name="Kazmierczak K.M."/>
            <person name="Andrzejewski T.M."/>
            <person name="Davidsen T.M."/>
            <person name="Wayne K.J."/>
            <person name="Tettelin H."/>
            <person name="Glass J.I."/>
            <person name="Rusch D."/>
            <person name="Podicherti R."/>
            <person name="Tsui H.-C.T."/>
            <person name="Winkler M.E."/>
        </authorList>
    </citation>
    <scope>NUCLEOTIDE SEQUENCE</scope>
</reference>
<protein>
    <submittedName>
        <fullName evidence="1">Uncharacterized protein</fullName>
    </submittedName>
</protein>
<sequence length="66" mass="7615">MKKEHWSEHEKYIVMVDGNSGSVSGVRLGYQAFLDFKRVKDALISLSKRPAGNYSYDDNIYKRTIT</sequence>
<dbReference type="EMBL" id="UINC01189222">
    <property type="protein sequence ID" value="SVE02814.1"/>
    <property type="molecule type" value="Genomic_DNA"/>
</dbReference>
<feature type="non-terminal residue" evidence="1">
    <location>
        <position position="66"/>
    </location>
</feature>
<gene>
    <name evidence="1" type="ORF">METZ01_LOCUS455668</name>
</gene>
<proteinExistence type="predicted"/>